<keyword evidence="2" id="KW-1185">Reference proteome</keyword>
<evidence type="ECO:0000313" key="1">
    <source>
        <dbReference type="EMBL" id="AVJ51767.1"/>
    </source>
</evidence>
<proteinExistence type="predicted"/>
<dbReference type="EMBL" id="MG948468">
    <property type="protein sequence ID" value="AVJ51767.1"/>
    <property type="molecule type" value="Genomic_DNA"/>
</dbReference>
<dbReference type="Proteomes" id="UP000241629">
    <property type="component" value="Segment"/>
</dbReference>
<reference evidence="1 2" key="1">
    <citation type="submission" date="2018-02" db="EMBL/GenBank/DDBJ databases">
        <title>Complete genome sequence of Pantoea phage vB_PagS_Vid5.</title>
        <authorList>
            <person name="Truncaite L."/>
            <person name="Simoliunas E."/>
            <person name="Meskys R."/>
        </authorList>
    </citation>
    <scope>NUCLEOTIDE SEQUENCE [LARGE SCALE GENOMIC DNA]</scope>
</reference>
<sequence length="125" mass="13545">MAIYDEFLAMAKEMLDDPEIGANCSVVTTATIVPDPAKPWIKETVNVTKPVRAFRSNQKNKMVDGSLVGAGEAAFISYPPEGGIAKEQALGSTFVDGFGKSWKVLGFEVLAPATVEILYTYRVQQ</sequence>
<protein>
    <submittedName>
        <fullName evidence="1">Head closure protein</fullName>
    </submittedName>
</protein>
<gene>
    <name evidence="1" type="ORF">Vid5_gp12</name>
</gene>
<evidence type="ECO:0000313" key="2">
    <source>
        <dbReference type="Proteomes" id="UP000241629"/>
    </source>
</evidence>
<name>A0A2P1CKI6_9CAUD</name>
<accession>A0A2P1CKI6</accession>
<organism evidence="1 2">
    <name type="scientific">Pantoea phage vB_PagS_Vid5</name>
    <dbReference type="NCBI Taxonomy" id="2099652"/>
    <lineage>
        <taxon>Viruses</taxon>
        <taxon>Duplodnaviria</taxon>
        <taxon>Heunggongvirae</taxon>
        <taxon>Uroviricota</taxon>
        <taxon>Caudoviricetes</taxon>
        <taxon>Vidquintavirus</taxon>
        <taxon>Vidquintavirus Vid5</taxon>
    </lineage>
</organism>
<dbReference type="OrthoDB" id="14058at10239"/>